<comment type="subcellular location">
    <subcellularLocation>
        <location evidence="2">Endoplasmic reticulum membrane</location>
        <topology evidence="2">Single-pass membrane protein</topology>
    </subcellularLocation>
    <subcellularLocation>
        <location evidence="3">Microsome membrane</location>
    </subcellularLocation>
</comment>
<dbReference type="InterPro" id="IPR000960">
    <property type="entry name" value="Flavin_mOase"/>
</dbReference>
<comment type="cofactor">
    <cofactor evidence="1">
        <name>FAD</name>
        <dbReference type="ChEBI" id="CHEBI:57692"/>
    </cofactor>
</comment>
<keyword evidence="13" id="KW-0274">FAD</keyword>
<evidence type="ECO:0000256" key="23">
    <source>
        <dbReference type="ARBA" id="ARBA00033301"/>
    </source>
</evidence>
<evidence type="ECO:0000256" key="24">
    <source>
        <dbReference type="ARBA" id="ARBA00045722"/>
    </source>
</evidence>
<evidence type="ECO:0000256" key="19">
    <source>
        <dbReference type="ARBA" id="ARBA00023098"/>
    </source>
</evidence>
<reference evidence="35" key="2">
    <citation type="journal article" date="2009" name="Microbiology">
        <title>polR, a pathway-specific transcriptional regulatory gene, positively controls polyoxin biosynthesis in Streptomyces cacaoi subsp. asoensis.</title>
        <authorList>
            <person name="Li R."/>
            <person name="Xie Z."/>
            <person name="Tian Y."/>
            <person name="Yang H."/>
            <person name="Chen W."/>
            <person name="You D."/>
            <person name="Liu G."/>
            <person name="Deng Z."/>
            <person name="Tan H."/>
        </authorList>
    </citation>
    <scope>NUCLEOTIDE SEQUENCE</scope>
</reference>
<evidence type="ECO:0000256" key="12">
    <source>
        <dbReference type="ARBA" id="ARBA00022824"/>
    </source>
</evidence>
<evidence type="ECO:0000256" key="20">
    <source>
        <dbReference type="ARBA" id="ARBA00023136"/>
    </source>
</evidence>
<evidence type="ECO:0000256" key="8">
    <source>
        <dbReference type="ARBA" id="ARBA00022481"/>
    </source>
</evidence>
<evidence type="ECO:0000256" key="7">
    <source>
        <dbReference type="ARBA" id="ARBA00019213"/>
    </source>
</evidence>
<evidence type="ECO:0000256" key="5">
    <source>
        <dbReference type="ARBA" id="ARBA00010139"/>
    </source>
</evidence>
<evidence type="ECO:0000256" key="6">
    <source>
        <dbReference type="ARBA" id="ARBA00012698"/>
    </source>
</evidence>
<dbReference type="InterPro" id="IPR036188">
    <property type="entry name" value="FAD/NAD-bd_sf"/>
</dbReference>
<evidence type="ECO:0000256" key="34">
    <source>
        <dbReference type="ARBA" id="ARBA00049475"/>
    </source>
</evidence>
<dbReference type="PIRSF" id="PIRSF000332">
    <property type="entry name" value="FMO"/>
    <property type="match status" value="1"/>
</dbReference>
<dbReference type="GeneID" id="91470294"/>
<evidence type="ECO:0000256" key="11">
    <source>
        <dbReference type="ARBA" id="ARBA00022692"/>
    </source>
</evidence>
<dbReference type="RefSeq" id="WP_189919216.1">
    <property type="nucleotide sequence ID" value="NZ_BMSI01000002.1"/>
</dbReference>
<evidence type="ECO:0000313" key="35">
    <source>
        <dbReference type="EMBL" id="ABX24479.1"/>
    </source>
</evidence>
<evidence type="ECO:0000256" key="16">
    <source>
        <dbReference type="ARBA" id="ARBA00022989"/>
    </source>
</evidence>
<dbReference type="AlphaFoldDB" id="C1IC14"/>
<dbReference type="GO" id="GO:0016174">
    <property type="term" value="F:NAD(P)H oxidase H2O2-forming activity"/>
    <property type="evidence" value="ECO:0007669"/>
    <property type="project" value="UniProtKB-EC"/>
</dbReference>
<dbReference type="SUPFAM" id="SSF51905">
    <property type="entry name" value="FAD/NAD(P)-binding domain"/>
    <property type="match status" value="2"/>
</dbReference>
<accession>C1IC14</accession>
<comment type="catalytic activity">
    <reaction evidence="27">
        <text>sulcatone + NADPH + O2 + H(+) = 4-methylpent-3-en-1-yl acetate + NADP(+) + H2O</text>
        <dbReference type="Rhea" id="RHEA:54864"/>
        <dbReference type="ChEBI" id="CHEBI:15377"/>
        <dbReference type="ChEBI" id="CHEBI:15378"/>
        <dbReference type="ChEBI" id="CHEBI:15379"/>
        <dbReference type="ChEBI" id="CHEBI:16310"/>
        <dbReference type="ChEBI" id="CHEBI:57783"/>
        <dbReference type="ChEBI" id="CHEBI:58349"/>
        <dbReference type="ChEBI" id="CHEBI:138373"/>
    </reaction>
    <physiologicalReaction direction="left-to-right" evidence="27">
        <dbReference type="Rhea" id="RHEA:54865"/>
    </physiologicalReaction>
</comment>
<name>C1IC14_9ACTN</name>
<dbReference type="InterPro" id="IPR002257">
    <property type="entry name" value="Flavin_mOase_5"/>
</dbReference>
<reference evidence="37" key="4">
    <citation type="submission" date="2023-07" db="EMBL/GenBank/DDBJ databases">
        <title>Whole genome shotgun sequence of Streptomyces cacaoi subsp. asoensis NBRC 13813.</title>
        <authorList>
            <person name="Komaki H."/>
            <person name="Tamura T."/>
        </authorList>
    </citation>
    <scope>NUCLEOTIDE SEQUENCE [LARGE SCALE GENOMIC DNA]</scope>
    <source>
        <strain evidence="37">NBRC 13813</strain>
    </source>
</reference>
<evidence type="ECO:0000256" key="1">
    <source>
        <dbReference type="ARBA" id="ARBA00001974"/>
    </source>
</evidence>
<comment type="function">
    <text evidence="24">Acts as a Baeyer-Villiger monooxygenase on a broad range of substrates. Catalyzes the insertion of an oxygen atom into a carbon-carbon bond adjacent to a carbonyl, which converts ketones to esters. Active on diverse carbonyl compounds, whereas soft nucleophiles are mostly non- or poorly reactive. In contrast with other forms of FMO it is non- or poorly active on 'classical' substrates such as drugs, pesticides, and dietary components containing soft nucleophilic heteroatoms. Able to oxidize drug molecules bearing a carbonyl group on an aliphatic chain, such as nabumetone and pentoxifylline. Also, in the absence of substrates, shows slow but yet significant NADPH oxidase activity. Acts as a positive modulator of cholesterol biosynthesis as well as glucose homeostasis, promoting metabolic aging via pleiotropic effects.</text>
</comment>
<dbReference type="Pfam" id="PF00743">
    <property type="entry name" value="FMO-like"/>
    <property type="match status" value="1"/>
</dbReference>
<dbReference type="GO" id="GO:0050660">
    <property type="term" value="F:flavin adenine dinucleotide binding"/>
    <property type="evidence" value="ECO:0007669"/>
    <property type="project" value="InterPro"/>
</dbReference>
<protein>
    <recommendedName>
        <fullName evidence="7">Flavin-containing monooxygenase 5</fullName>
        <ecNumber evidence="6">1.6.3.1</ecNumber>
    </recommendedName>
    <alternativeName>
        <fullName evidence="23">Dimethylaniline monooxygenase [N-oxide-forming] 5</fullName>
    </alternativeName>
    <alternativeName>
        <fullName evidence="21">Dimethylaniline oxidase 5</fullName>
    </alternativeName>
    <alternativeName>
        <fullName evidence="22">NADPH oxidase</fullName>
    </alternativeName>
</protein>
<keyword evidence="10" id="KW-0285">Flavoprotein</keyword>
<keyword evidence="11" id="KW-0812">Transmembrane</keyword>
<keyword evidence="15" id="KW-0521">NADP</keyword>
<evidence type="ECO:0000256" key="22">
    <source>
        <dbReference type="ARBA" id="ARBA00033213"/>
    </source>
</evidence>
<reference evidence="36" key="3">
    <citation type="submission" date="2020-09" db="EMBL/GenBank/DDBJ databases">
        <title>Whole genome shotgun sequence of Streptomyces cacaoi subsp. asoensis NBRC 13813.</title>
        <authorList>
            <person name="Komaki H."/>
            <person name="Tamura T."/>
        </authorList>
    </citation>
    <scope>NUCLEOTIDE SEQUENCE</scope>
    <source>
        <strain evidence="36">NBRC 13813</strain>
    </source>
</reference>
<evidence type="ECO:0000256" key="4">
    <source>
        <dbReference type="ARBA" id="ARBA00009183"/>
    </source>
</evidence>
<dbReference type="PROSITE" id="PS51257">
    <property type="entry name" value="PROKAR_LIPOPROTEIN"/>
    <property type="match status" value="1"/>
</dbReference>
<evidence type="ECO:0000256" key="25">
    <source>
        <dbReference type="ARBA" id="ARBA00047426"/>
    </source>
</evidence>
<comment type="catalytic activity">
    <reaction evidence="28">
        <text>NADPH + O2 + H(+) = H2O2 + NADP(+)</text>
        <dbReference type="Rhea" id="RHEA:11260"/>
        <dbReference type="ChEBI" id="CHEBI:15378"/>
        <dbReference type="ChEBI" id="CHEBI:15379"/>
        <dbReference type="ChEBI" id="CHEBI:16240"/>
        <dbReference type="ChEBI" id="CHEBI:57783"/>
        <dbReference type="ChEBI" id="CHEBI:58349"/>
        <dbReference type="EC" id="1.6.3.1"/>
    </reaction>
    <physiologicalReaction direction="left-to-right" evidence="28">
        <dbReference type="Rhea" id="RHEA:11261"/>
    </physiologicalReaction>
</comment>
<dbReference type="EC" id="1.6.3.1" evidence="6"/>
<evidence type="ECO:0000256" key="17">
    <source>
        <dbReference type="ARBA" id="ARBA00023002"/>
    </source>
</evidence>
<gene>
    <name evidence="36" type="ORF">Saso_23970</name>
</gene>
<dbReference type="PRINTS" id="PR01125">
    <property type="entry name" value="FMOXYGENASE5"/>
</dbReference>
<keyword evidence="17" id="KW-0560">Oxidoreductase</keyword>
<organism evidence="35">
    <name type="scientific">Streptomyces asoensis</name>
    <dbReference type="NCBI Taxonomy" id="249586"/>
    <lineage>
        <taxon>Bacteria</taxon>
        <taxon>Bacillati</taxon>
        <taxon>Actinomycetota</taxon>
        <taxon>Actinomycetes</taxon>
        <taxon>Kitasatosporales</taxon>
        <taxon>Streptomycetaceae</taxon>
        <taxon>Streptomyces</taxon>
    </lineage>
</organism>
<dbReference type="EMBL" id="BNEB01000002">
    <property type="protein sequence ID" value="GHI60747.1"/>
    <property type="molecule type" value="Genomic_DNA"/>
</dbReference>
<proteinExistence type="inferred from homology"/>
<comment type="catalytic activity">
    <reaction evidence="33">
        <text>N,N-dimethylaniline + NADPH + O2 + H(+) = N,N-dimethylaniline N-oxide + NADP(+) + H2O</text>
        <dbReference type="Rhea" id="RHEA:24468"/>
        <dbReference type="ChEBI" id="CHEBI:15377"/>
        <dbReference type="ChEBI" id="CHEBI:15378"/>
        <dbReference type="ChEBI" id="CHEBI:15379"/>
        <dbReference type="ChEBI" id="CHEBI:16269"/>
        <dbReference type="ChEBI" id="CHEBI:17735"/>
        <dbReference type="ChEBI" id="CHEBI:57783"/>
        <dbReference type="ChEBI" id="CHEBI:58349"/>
        <dbReference type="EC" id="1.14.13.8"/>
    </reaction>
    <physiologicalReaction direction="left-to-right" evidence="33">
        <dbReference type="Rhea" id="RHEA:24469"/>
    </physiologicalReaction>
</comment>
<evidence type="ECO:0000256" key="29">
    <source>
        <dbReference type="ARBA" id="ARBA00047977"/>
    </source>
</evidence>
<comment type="catalytic activity">
    <reaction evidence="26">
        <text>heptan-2-one + NADPH + O2 + H(+) = pentyl acetate + NADP(+) + H2O</text>
        <dbReference type="Rhea" id="RHEA:54836"/>
        <dbReference type="ChEBI" id="CHEBI:5672"/>
        <dbReference type="ChEBI" id="CHEBI:15377"/>
        <dbReference type="ChEBI" id="CHEBI:15378"/>
        <dbReference type="ChEBI" id="CHEBI:15379"/>
        <dbReference type="ChEBI" id="CHEBI:57783"/>
        <dbReference type="ChEBI" id="CHEBI:58349"/>
        <dbReference type="ChEBI" id="CHEBI:87362"/>
    </reaction>
    <physiologicalReaction direction="left-to-right" evidence="26">
        <dbReference type="Rhea" id="RHEA:54837"/>
    </physiologicalReaction>
</comment>
<comment type="similarity">
    <text evidence="4">Belongs to the FMO family.</text>
</comment>
<dbReference type="GO" id="GO:0006629">
    <property type="term" value="P:lipid metabolic process"/>
    <property type="evidence" value="ECO:0007669"/>
    <property type="project" value="UniProtKB-KW"/>
</dbReference>
<evidence type="ECO:0000313" key="36">
    <source>
        <dbReference type="EMBL" id="GHI60747.1"/>
    </source>
</evidence>
<dbReference type="PRINTS" id="PR00370">
    <property type="entry name" value="FMOXYGENASE"/>
</dbReference>
<evidence type="ECO:0000256" key="30">
    <source>
        <dbReference type="ARBA" id="ARBA00048459"/>
    </source>
</evidence>
<keyword evidence="14" id="KW-0492">Microsome</keyword>
<evidence type="ECO:0000256" key="2">
    <source>
        <dbReference type="ARBA" id="ARBA00004389"/>
    </source>
</evidence>
<dbReference type="Gene3D" id="3.50.50.60">
    <property type="entry name" value="FAD/NAD(P)-binding domain"/>
    <property type="match status" value="1"/>
</dbReference>
<keyword evidence="8" id="KW-0488">Methylation</keyword>
<comment type="catalytic activity">
    <reaction evidence="32">
        <text>heptan-4-one + NADPH + O2 + H(+) = propyl butanoate + NADP(+) + H2O</text>
        <dbReference type="Rhea" id="RHEA:54852"/>
        <dbReference type="ChEBI" id="CHEBI:15377"/>
        <dbReference type="ChEBI" id="CHEBI:15378"/>
        <dbReference type="ChEBI" id="CHEBI:15379"/>
        <dbReference type="ChEBI" id="CHEBI:57783"/>
        <dbReference type="ChEBI" id="CHEBI:58349"/>
        <dbReference type="ChEBI" id="CHEBI:89484"/>
        <dbReference type="ChEBI" id="CHEBI:89719"/>
    </reaction>
    <physiologicalReaction direction="left-to-right" evidence="32">
        <dbReference type="Rhea" id="RHEA:54853"/>
    </physiologicalReaction>
</comment>
<evidence type="ECO:0000256" key="28">
    <source>
        <dbReference type="ARBA" id="ARBA00047864"/>
    </source>
</evidence>
<dbReference type="FunFam" id="3.50.50.60:FF:000159">
    <property type="entry name" value="Dimethylaniline monooxygenase [N-oxide-forming]"/>
    <property type="match status" value="1"/>
</dbReference>
<evidence type="ECO:0000256" key="14">
    <source>
        <dbReference type="ARBA" id="ARBA00022848"/>
    </source>
</evidence>
<evidence type="ECO:0000313" key="37">
    <source>
        <dbReference type="Proteomes" id="UP000649259"/>
    </source>
</evidence>
<evidence type="ECO:0000256" key="21">
    <source>
        <dbReference type="ARBA" id="ARBA00029728"/>
    </source>
</evidence>
<evidence type="ECO:0000256" key="9">
    <source>
        <dbReference type="ARBA" id="ARBA00022553"/>
    </source>
</evidence>
<reference evidence="35" key="1">
    <citation type="journal article" date="2009" name="J. Biol. Chem.">
        <title>Characterization of the polyoxin biosynthetic gene cluster from Streptomyces cacaoi and engineered production of polyoxin H.</title>
        <authorList>
            <person name="Chen W."/>
            <person name="Huang T."/>
            <person name="He X."/>
            <person name="Meng Q."/>
            <person name="You D."/>
            <person name="Bai L."/>
            <person name="Li J."/>
            <person name="Wu M."/>
            <person name="Li R."/>
            <person name="Xie Z."/>
            <person name="Zhou H."/>
            <person name="Zhou X."/>
            <person name="Tan H."/>
            <person name="Deng Z."/>
        </authorList>
    </citation>
    <scope>NUCLEOTIDE SEQUENCE</scope>
</reference>
<evidence type="ECO:0000256" key="31">
    <source>
        <dbReference type="ARBA" id="ARBA00048989"/>
    </source>
</evidence>
<keyword evidence="18 35" id="KW-0503">Monooxygenase</keyword>
<keyword evidence="19" id="KW-0443">Lipid metabolism</keyword>
<comment type="catalytic activity">
    <reaction evidence="29">
        <text>hexan-3-one + NADPH + O2 + H(+) = ethyl butanoate + NADP(+) + H2O</text>
        <dbReference type="Rhea" id="RHEA:54844"/>
        <dbReference type="ChEBI" id="CHEBI:15377"/>
        <dbReference type="ChEBI" id="CHEBI:15378"/>
        <dbReference type="ChEBI" id="CHEBI:15379"/>
        <dbReference type="ChEBI" id="CHEBI:57783"/>
        <dbReference type="ChEBI" id="CHEBI:58349"/>
        <dbReference type="ChEBI" id="CHEBI:88764"/>
        <dbReference type="ChEBI" id="CHEBI:89891"/>
    </reaction>
    <physiologicalReaction direction="left-to-right" evidence="29">
        <dbReference type="Rhea" id="RHEA:54845"/>
    </physiologicalReaction>
</comment>
<dbReference type="InterPro" id="IPR020946">
    <property type="entry name" value="Flavin_mOase-like"/>
</dbReference>
<comment type="catalytic activity">
    <reaction evidence="31">
        <text>(2E)-geranial + NADPH + O2 + H(+) = (1E)-2,6-dimethylhepta-1,5-dien-1-yl formate + NADP(+) + H2O</text>
        <dbReference type="Rhea" id="RHEA:54860"/>
        <dbReference type="ChEBI" id="CHEBI:15377"/>
        <dbReference type="ChEBI" id="CHEBI:15378"/>
        <dbReference type="ChEBI" id="CHEBI:15379"/>
        <dbReference type="ChEBI" id="CHEBI:16980"/>
        <dbReference type="ChEBI" id="CHEBI:57783"/>
        <dbReference type="ChEBI" id="CHEBI:58349"/>
        <dbReference type="ChEBI" id="CHEBI:138375"/>
    </reaction>
    <physiologicalReaction direction="left-to-right" evidence="31">
        <dbReference type="Rhea" id="RHEA:54861"/>
    </physiologicalReaction>
</comment>
<dbReference type="GO" id="GO:0050661">
    <property type="term" value="F:NADP binding"/>
    <property type="evidence" value="ECO:0007669"/>
    <property type="project" value="InterPro"/>
</dbReference>
<evidence type="ECO:0000256" key="26">
    <source>
        <dbReference type="ARBA" id="ARBA00047574"/>
    </source>
</evidence>
<dbReference type="InterPro" id="IPR050346">
    <property type="entry name" value="FMO-like"/>
</dbReference>
<dbReference type="PANTHER" id="PTHR23023">
    <property type="entry name" value="DIMETHYLANILINE MONOOXYGENASE"/>
    <property type="match status" value="1"/>
</dbReference>
<evidence type="ECO:0000256" key="10">
    <source>
        <dbReference type="ARBA" id="ARBA00022630"/>
    </source>
</evidence>
<evidence type="ECO:0000256" key="15">
    <source>
        <dbReference type="ARBA" id="ARBA00022857"/>
    </source>
</evidence>
<evidence type="ECO:0000256" key="13">
    <source>
        <dbReference type="ARBA" id="ARBA00022827"/>
    </source>
</evidence>
<dbReference type="Proteomes" id="UP000649259">
    <property type="component" value="Unassembled WGS sequence"/>
</dbReference>
<comment type="catalytic activity">
    <reaction evidence="30">
        <text>octan-3-one + NADPH + O2 + H(+) = ethyl hexanoate + NADP(+) + H2O</text>
        <dbReference type="Rhea" id="RHEA:54856"/>
        <dbReference type="ChEBI" id="CHEBI:15377"/>
        <dbReference type="ChEBI" id="CHEBI:15378"/>
        <dbReference type="ChEBI" id="CHEBI:15379"/>
        <dbReference type="ChEBI" id="CHEBI:57783"/>
        <dbReference type="ChEBI" id="CHEBI:58349"/>
        <dbReference type="ChEBI" id="CHEBI:80946"/>
        <dbReference type="ChEBI" id="CHEBI:86055"/>
    </reaction>
    <physiologicalReaction direction="left-to-right" evidence="30">
        <dbReference type="Rhea" id="RHEA:54857"/>
    </physiologicalReaction>
</comment>
<keyword evidence="16" id="KW-1133">Transmembrane helix</keyword>
<keyword evidence="12" id="KW-0256">Endoplasmic reticulum</keyword>
<evidence type="ECO:0000256" key="32">
    <source>
        <dbReference type="ARBA" id="ARBA00048990"/>
    </source>
</evidence>
<evidence type="ECO:0000256" key="33">
    <source>
        <dbReference type="ARBA" id="ARBA00049443"/>
    </source>
</evidence>
<keyword evidence="20" id="KW-0472">Membrane</keyword>
<dbReference type="EMBL" id="EU158805">
    <property type="protein sequence ID" value="ABX24479.1"/>
    <property type="molecule type" value="Genomic_DNA"/>
</dbReference>
<evidence type="ECO:0000256" key="3">
    <source>
        <dbReference type="ARBA" id="ARBA00004524"/>
    </source>
</evidence>
<keyword evidence="37" id="KW-1185">Reference proteome</keyword>
<keyword evidence="9" id="KW-0597">Phosphoprotein</keyword>
<evidence type="ECO:0000256" key="27">
    <source>
        <dbReference type="ARBA" id="ARBA00047855"/>
    </source>
</evidence>
<comment type="similarity">
    <text evidence="5">Belongs to the FAD-binding monooxygenase family.</text>
</comment>
<comment type="catalytic activity">
    <reaction evidence="34">
        <text>octan-3-one + NADPH + O2 + H(+) = pentyl propanoate + NADP(+) + H2O</text>
        <dbReference type="Rhea" id="RHEA:54840"/>
        <dbReference type="ChEBI" id="CHEBI:15377"/>
        <dbReference type="ChEBI" id="CHEBI:15378"/>
        <dbReference type="ChEBI" id="CHEBI:15379"/>
        <dbReference type="ChEBI" id="CHEBI:57783"/>
        <dbReference type="ChEBI" id="CHEBI:58349"/>
        <dbReference type="ChEBI" id="CHEBI:80946"/>
        <dbReference type="ChEBI" id="CHEBI:87373"/>
    </reaction>
    <physiologicalReaction direction="left-to-right" evidence="34">
        <dbReference type="Rhea" id="RHEA:54841"/>
    </physiologicalReaction>
</comment>
<comment type="catalytic activity">
    <reaction evidence="25">
        <text>hexan-3-one + NADPH + O2 + H(+) = propyl propanoate + NADP(+) + H2O</text>
        <dbReference type="Rhea" id="RHEA:54848"/>
        <dbReference type="ChEBI" id="CHEBI:15377"/>
        <dbReference type="ChEBI" id="CHEBI:15378"/>
        <dbReference type="ChEBI" id="CHEBI:15379"/>
        <dbReference type="ChEBI" id="CHEBI:57783"/>
        <dbReference type="ChEBI" id="CHEBI:58349"/>
        <dbReference type="ChEBI" id="CHEBI:89828"/>
        <dbReference type="ChEBI" id="CHEBI:89891"/>
    </reaction>
    <physiologicalReaction direction="left-to-right" evidence="25">
        <dbReference type="Rhea" id="RHEA:54849"/>
    </physiologicalReaction>
</comment>
<dbReference type="GO" id="GO:0004499">
    <property type="term" value="F:N,N-dimethylaniline monooxygenase activity"/>
    <property type="evidence" value="ECO:0007669"/>
    <property type="project" value="InterPro"/>
</dbReference>
<sequence length="454" mass="50447">MRNVCVIGAGSSGIAACQVLADRGIAYDCFELGSQVGGNWRYLNDNGQSSAYRSLHINTSRQIMEYAGFPMADDCPVYPGHAHIARYFDAFVEHFGLRPSIRFRTEVVRVVPDGDRWTVTSRHRDTGALETGVYDAVLVANGHHWKPRWPEPEIPGVAGFAGTRIHSHHYRSPEPFADRRVLVLGIGNSACDIAVEVSRVSRQTFLAMRRGAHILPKYLFGRPTDHLTHSWLARMPLAVQDRGLHLLLRLSRGRLADYGLPEPEHRVLAAHPTISDDLLSRLGHGDITVKPVPRRIDATQVAFDDGSVEDIDTIICCTGYDIAFPFLDDEVIDVSGNDPGLYHRVVSPDRPGLYFIGLVQPLGAIMPLAQAQSHWVADLLQGRCALPGRDGMLAEIRAHRARTARRYVASPRHTIQVDARAYLRELARERARSAVRRGRGRRFTLPTGRSSTAS</sequence>
<evidence type="ECO:0000256" key="18">
    <source>
        <dbReference type="ARBA" id="ARBA00023033"/>
    </source>
</evidence>